<dbReference type="InterPro" id="IPR011045">
    <property type="entry name" value="N2O_reductase_N"/>
</dbReference>
<evidence type="ECO:0000313" key="2">
    <source>
        <dbReference type="Proteomes" id="UP001139031"/>
    </source>
</evidence>
<dbReference type="SUPFAM" id="SSF64484">
    <property type="entry name" value="beta and beta-prime subunits of DNA dependent RNA-polymerase"/>
    <property type="match status" value="1"/>
</dbReference>
<organism evidence="1 2">
    <name type="scientific">Nannocystis pusilla</name>
    <dbReference type="NCBI Taxonomy" id="889268"/>
    <lineage>
        <taxon>Bacteria</taxon>
        <taxon>Pseudomonadati</taxon>
        <taxon>Myxococcota</taxon>
        <taxon>Polyangia</taxon>
        <taxon>Nannocystales</taxon>
        <taxon>Nannocystaceae</taxon>
        <taxon>Nannocystis</taxon>
    </lineage>
</organism>
<sequence>MSLHDRFFRPSDVLADLRWVRARLLDPAAPADERSHGRVTSGDLLHRWSGSGRRPARDGIFCQKIFGPLTDFRCACGDVSGAEHAGTTCERCGVLCTTADVRRRRHGHIEVAGVLHPALAPLVARALGLSVEQVRAVARCQAWLDGDTCHWLPDDESCDELDTTGPAALVAALVRVGADPALVDLALLRTIPVPPPGLRPFVADLGPAMVDPWIGPLNEAWRTFVLEVNQQLRLLEIGVPPIIEMHGQRRVQERFESLVQWTASPPAFERPWPEPAPPAQPVRLMGPPGRLRDDVGAGVVGLVFVDDERLFVQRPHGSWLVTTAGDVLARFPSCGRIAASVHGSRLRMPAWIGNEWEWFDQDEYWDAKAGRASLAVLDLATGEYLDTYPADLPQRHLEHDQPEDLLVTGVAGEPVSGALRWGGDRPAVLATTRDGRFAWVGEDQSTAVLDLDTGVPQLDPVMESHADDEAPVVSLSADAPDVRDEASAGEMATALGLTPQRRFRILHGTGVVSDGEQRWFRVDASILAAAFSPAAERLAVAADDELVVIAVRDPPAILARFAAPDDR</sequence>
<accession>A0ABS7U019</accession>
<dbReference type="Proteomes" id="UP001139031">
    <property type="component" value="Unassembled WGS sequence"/>
</dbReference>
<evidence type="ECO:0000313" key="1">
    <source>
        <dbReference type="EMBL" id="MBZ5713873.1"/>
    </source>
</evidence>
<dbReference type="RefSeq" id="WP_224195607.1">
    <property type="nucleotide sequence ID" value="NZ_JAIRAU010000044.1"/>
</dbReference>
<evidence type="ECO:0008006" key="3">
    <source>
        <dbReference type="Google" id="ProtNLM"/>
    </source>
</evidence>
<reference evidence="1" key="1">
    <citation type="submission" date="2021-08" db="EMBL/GenBank/DDBJ databases">
        <authorList>
            <person name="Stevens D.C."/>
        </authorList>
    </citation>
    <scope>NUCLEOTIDE SEQUENCE</scope>
    <source>
        <strain evidence="1">DSM 53165</strain>
    </source>
</reference>
<name>A0ABS7U019_9BACT</name>
<comment type="caution">
    <text evidence="1">The sequence shown here is derived from an EMBL/GenBank/DDBJ whole genome shotgun (WGS) entry which is preliminary data.</text>
</comment>
<keyword evidence="2" id="KW-1185">Reference proteome</keyword>
<proteinExistence type="predicted"/>
<dbReference type="EMBL" id="JAIRAU010000044">
    <property type="protein sequence ID" value="MBZ5713873.1"/>
    <property type="molecule type" value="Genomic_DNA"/>
</dbReference>
<gene>
    <name evidence="1" type="ORF">K7C98_31975</name>
</gene>
<protein>
    <recommendedName>
        <fullName evidence="3">DNA-directed RNA polymerase</fullName>
    </recommendedName>
</protein>
<dbReference type="SUPFAM" id="SSF50974">
    <property type="entry name" value="Nitrous oxide reductase, N-terminal domain"/>
    <property type="match status" value="1"/>
</dbReference>